<organism evidence="13 14">
    <name type="scientific">Eremothecium cymbalariae (strain CBS 270.75 / DBVPG 7215 / KCTC 17166 / NRRL Y-17582)</name>
    <name type="common">Yeast</name>
    <dbReference type="NCBI Taxonomy" id="931890"/>
    <lineage>
        <taxon>Eukaryota</taxon>
        <taxon>Fungi</taxon>
        <taxon>Dikarya</taxon>
        <taxon>Ascomycota</taxon>
        <taxon>Saccharomycotina</taxon>
        <taxon>Saccharomycetes</taxon>
        <taxon>Saccharomycetales</taxon>
        <taxon>Saccharomycetaceae</taxon>
        <taxon>Eremothecium</taxon>
    </lineage>
</organism>
<dbReference type="CDD" id="cd18597">
    <property type="entry name" value="ABC_6TM_YOR1_D1_like"/>
    <property type="match status" value="1"/>
</dbReference>
<dbReference type="OrthoDB" id="6500128at2759"/>
<dbReference type="FunFam" id="3.40.50.300:FF:001750">
    <property type="entry name" value="ATP-binding cassette transporter"/>
    <property type="match status" value="1"/>
</dbReference>
<comment type="similarity">
    <text evidence="2">Belongs to the ABC transporter superfamily. ABCC family. Conjugate transporter (TC 3.A.1.208) subfamily.</text>
</comment>
<evidence type="ECO:0000256" key="1">
    <source>
        <dbReference type="ARBA" id="ARBA00004141"/>
    </source>
</evidence>
<dbReference type="SMART" id="SM00382">
    <property type="entry name" value="AAA"/>
    <property type="match status" value="2"/>
</dbReference>
<dbReference type="CDD" id="cd03244">
    <property type="entry name" value="ABCC_MRP_domain2"/>
    <property type="match status" value="1"/>
</dbReference>
<evidence type="ECO:0000259" key="11">
    <source>
        <dbReference type="PROSITE" id="PS50893"/>
    </source>
</evidence>
<dbReference type="InParanoid" id="I6NEA1"/>
<evidence type="ECO:0000256" key="6">
    <source>
        <dbReference type="ARBA" id="ARBA00022840"/>
    </source>
</evidence>
<feature type="domain" description="ABC transmembrane type-1" evidence="12">
    <location>
        <begin position="221"/>
        <end position="502"/>
    </location>
</feature>
<feature type="transmembrane region" description="Helical" evidence="10">
    <location>
        <begin position="1104"/>
        <end position="1129"/>
    </location>
</feature>
<dbReference type="GO" id="GO:0005524">
    <property type="term" value="F:ATP binding"/>
    <property type="evidence" value="ECO:0007669"/>
    <property type="project" value="UniProtKB-KW"/>
</dbReference>
<dbReference type="Gene3D" id="3.40.50.300">
    <property type="entry name" value="P-loop containing nucleotide triphosphate hydrolases"/>
    <property type="match status" value="2"/>
</dbReference>
<dbReference type="FunFam" id="1.20.1560.10:FF:000010">
    <property type="entry name" value="Multidrug resistance-associated ABC transporter"/>
    <property type="match status" value="1"/>
</dbReference>
<keyword evidence="5" id="KW-0547">Nucleotide-binding</keyword>
<evidence type="ECO:0000256" key="2">
    <source>
        <dbReference type="ARBA" id="ARBA00009726"/>
    </source>
</evidence>
<dbReference type="SUPFAM" id="SSF90123">
    <property type="entry name" value="ABC transporter transmembrane region"/>
    <property type="match status" value="2"/>
</dbReference>
<evidence type="ECO:0000256" key="9">
    <source>
        <dbReference type="SAM" id="MobiDB-lite"/>
    </source>
</evidence>
<feature type="transmembrane region" description="Helical" evidence="10">
    <location>
        <begin position="212"/>
        <end position="233"/>
    </location>
</feature>
<feature type="domain" description="ABC transporter" evidence="11">
    <location>
        <begin position="575"/>
        <end position="794"/>
    </location>
</feature>
<keyword evidence="4 10" id="KW-0812">Transmembrane</keyword>
<keyword evidence="6" id="KW-0067">ATP-binding</keyword>
<evidence type="ECO:0008006" key="15">
    <source>
        <dbReference type="Google" id="ProtNLM"/>
    </source>
</evidence>
<dbReference type="PROSITE" id="PS50893">
    <property type="entry name" value="ABC_TRANSPORTER_2"/>
    <property type="match status" value="2"/>
</dbReference>
<dbReference type="Pfam" id="PF00664">
    <property type="entry name" value="ABC_membrane"/>
    <property type="match status" value="2"/>
</dbReference>
<evidence type="ECO:0000256" key="4">
    <source>
        <dbReference type="ARBA" id="ARBA00022692"/>
    </source>
</evidence>
<dbReference type="Gene3D" id="1.20.1560.10">
    <property type="entry name" value="ABC transporter type 1, transmembrane domain"/>
    <property type="match status" value="2"/>
</dbReference>
<evidence type="ECO:0000259" key="12">
    <source>
        <dbReference type="PROSITE" id="PS50929"/>
    </source>
</evidence>
<evidence type="ECO:0000256" key="10">
    <source>
        <dbReference type="SAM" id="Phobius"/>
    </source>
</evidence>
<feature type="transmembrane region" description="Helical" evidence="10">
    <location>
        <begin position="253"/>
        <end position="276"/>
    </location>
</feature>
<feature type="transmembrane region" description="Helical" evidence="10">
    <location>
        <begin position="1006"/>
        <end position="1035"/>
    </location>
</feature>
<dbReference type="FunCoup" id="I6NEA1">
    <property type="interactions" value="253"/>
</dbReference>
<keyword evidence="3" id="KW-0813">Transport</keyword>
<dbReference type="InterPro" id="IPR003593">
    <property type="entry name" value="AAA+_ATPase"/>
</dbReference>
<dbReference type="RefSeq" id="XP_003647210.1">
    <property type="nucleotide sequence ID" value="XM_003647162.1"/>
</dbReference>
<dbReference type="PROSITE" id="PS00211">
    <property type="entry name" value="ABC_TRANSPORTER_1"/>
    <property type="match status" value="1"/>
</dbReference>
<dbReference type="OMA" id="QVTDAWT"/>
<name>I6NEA1_ERECY</name>
<feature type="transmembrane region" description="Helical" evidence="10">
    <location>
        <begin position="331"/>
        <end position="354"/>
    </location>
</feature>
<keyword evidence="7 10" id="KW-1133">Transmembrane helix</keyword>
<dbReference type="Pfam" id="PF00005">
    <property type="entry name" value="ABC_tran"/>
    <property type="match status" value="2"/>
</dbReference>
<dbReference type="PANTHER" id="PTHR24223:SF456">
    <property type="entry name" value="MULTIDRUG RESISTANCE-ASSOCIATED PROTEIN LETHAL(2)03659"/>
    <property type="match status" value="1"/>
</dbReference>
<feature type="transmembrane region" description="Helical" evidence="10">
    <location>
        <begin position="443"/>
        <end position="464"/>
    </location>
</feature>
<feature type="region of interest" description="Disordered" evidence="9">
    <location>
        <begin position="1"/>
        <end position="35"/>
    </location>
</feature>
<dbReference type="InterPro" id="IPR027417">
    <property type="entry name" value="P-loop_NTPase"/>
</dbReference>
<dbReference type="InterPro" id="IPR011527">
    <property type="entry name" value="ABC1_TM_dom"/>
</dbReference>
<feature type="domain" description="ABC transporter" evidence="11">
    <location>
        <begin position="1200"/>
        <end position="1525"/>
    </location>
</feature>
<dbReference type="KEGG" id="erc:Ecym_5660"/>
<feature type="compositionally biased region" description="Low complexity" evidence="9">
    <location>
        <begin position="1360"/>
        <end position="1386"/>
    </location>
</feature>
<feature type="compositionally biased region" description="Polar residues" evidence="9">
    <location>
        <begin position="1387"/>
        <end position="1410"/>
    </location>
</feature>
<dbReference type="STRING" id="931890.I6NEA1"/>
<dbReference type="CDD" id="cd03250">
    <property type="entry name" value="ABCC_MRP_domain1"/>
    <property type="match status" value="1"/>
</dbReference>
<dbReference type="Proteomes" id="UP000006790">
    <property type="component" value="Chromosome 5"/>
</dbReference>
<dbReference type="CDD" id="cd18606">
    <property type="entry name" value="ABC_6TM_YOR1_D2_like"/>
    <property type="match status" value="1"/>
</dbReference>
<dbReference type="GO" id="GO:0008559">
    <property type="term" value="F:ABC-type xenobiotic transporter activity"/>
    <property type="evidence" value="ECO:0007669"/>
    <property type="project" value="EnsemblFungi"/>
</dbReference>
<keyword evidence="14" id="KW-1185">Reference proteome</keyword>
<dbReference type="PROSITE" id="PS50929">
    <property type="entry name" value="ABC_TM1F"/>
    <property type="match status" value="2"/>
</dbReference>
<evidence type="ECO:0000313" key="14">
    <source>
        <dbReference type="Proteomes" id="UP000006790"/>
    </source>
</evidence>
<evidence type="ECO:0000256" key="5">
    <source>
        <dbReference type="ARBA" id="ARBA00022741"/>
    </source>
</evidence>
<evidence type="ECO:0000256" key="3">
    <source>
        <dbReference type="ARBA" id="ARBA00022448"/>
    </source>
</evidence>
<dbReference type="GeneID" id="11470922"/>
<gene>
    <name evidence="13" type="ordered locus">Ecym_5660</name>
</gene>
<dbReference type="GO" id="GO:0016887">
    <property type="term" value="F:ATP hydrolysis activity"/>
    <property type="evidence" value="ECO:0007669"/>
    <property type="project" value="InterPro"/>
</dbReference>
<dbReference type="InterPro" id="IPR003439">
    <property type="entry name" value="ABC_transporter-like_ATP-bd"/>
</dbReference>
<feature type="transmembrane region" description="Helical" evidence="10">
    <location>
        <begin position="476"/>
        <end position="497"/>
    </location>
</feature>
<reference evidence="13 14" key="1">
    <citation type="journal article" date="2011" name="G3 (Bethesda)">
        <title>Genome evolution in the Eremothecium clade of the Saccharomyces complex revealed by comparative genomics.</title>
        <authorList>
            <person name="Wendland J."/>
            <person name="Walther A."/>
        </authorList>
    </citation>
    <scope>NUCLEOTIDE SEQUENCE [LARGE SCALE GENOMIC DNA]</scope>
    <source>
        <strain evidence="14">CBS 270.75 / DBVPG 7215 / KCTC 17166 / NRRL Y-17582</strain>
    </source>
</reference>
<feature type="transmembrane region" description="Helical" evidence="10">
    <location>
        <begin position="924"/>
        <end position="948"/>
    </location>
</feature>
<protein>
    <recommendedName>
        <fullName evidence="15">Oligomycin resistance ATP-dependent permease YOR1</fullName>
    </recommendedName>
</protein>
<comment type="subcellular location">
    <subcellularLocation>
        <location evidence="1">Membrane</location>
        <topology evidence="1">Multi-pass membrane protein</topology>
    </subcellularLocation>
</comment>
<feature type="compositionally biased region" description="Basic and acidic residues" evidence="9">
    <location>
        <begin position="1"/>
        <end position="13"/>
    </location>
</feature>
<dbReference type="InterPro" id="IPR017871">
    <property type="entry name" value="ABC_transporter-like_CS"/>
</dbReference>
<feature type="region of interest" description="Disordered" evidence="9">
    <location>
        <begin position="1360"/>
        <end position="1411"/>
    </location>
</feature>
<evidence type="ECO:0000313" key="13">
    <source>
        <dbReference type="EMBL" id="AET40393.1"/>
    </source>
</evidence>
<dbReference type="EMBL" id="CP002501">
    <property type="protein sequence ID" value="AET40393.1"/>
    <property type="molecule type" value="Genomic_DNA"/>
</dbReference>
<proteinExistence type="inferred from homology"/>
<evidence type="ECO:0000256" key="8">
    <source>
        <dbReference type="ARBA" id="ARBA00023136"/>
    </source>
</evidence>
<feature type="domain" description="ABC transmembrane type-1" evidence="12">
    <location>
        <begin position="887"/>
        <end position="1162"/>
    </location>
</feature>
<dbReference type="eggNOG" id="KOG0054">
    <property type="taxonomic scope" value="Eukaryota"/>
</dbReference>
<feature type="transmembrane region" description="Helical" evidence="10">
    <location>
        <begin position="360"/>
        <end position="380"/>
    </location>
</feature>
<evidence type="ECO:0000256" key="7">
    <source>
        <dbReference type="ARBA" id="ARBA00022989"/>
    </source>
</evidence>
<dbReference type="InterPro" id="IPR050173">
    <property type="entry name" value="ABC_transporter_C-like"/>
</dbReference>
<keyword evidence="8 10" id="KW-0472">Membrane</keyword>
<feature type="transmembrane region" description="Helical" evidence="10">
    <location>
        <begin position="879"/>
        <end position="904"/>
    </location>
</feature>
<dbReference type="GO" id="GO:0005886">
    <property type="term" value="C:plasma membrane"/>
    <property type="evidence" value="ECO:0007669"/>
    <property type="project" value="EnsemblFungi"/>
</dbReference>
<sequence>MVDERSFKSELSQDRPISQTDSSLEGVRKHPTMNDVRKTGTADVSFVQDSEVMMSVQNTDDGNFGRSSMQEILTKRDLEMISESKIYPQKRFFRMLHSKAIPPIPDAQDRGSFPLTRSNILSRTFFWWIVPLISVGYRRTLQPNDLWELSEDLRVETLYQRFCHYMDQYFLQARTRYAAEHPDASEKEIMNNAKLGKYDLVKALLWTFKFRYSLAILHANLSCIVGALLTILVKNLINSVKPPTGINISNSNHSVAHGIGYAIGASVLMLLNTLFFNHFMYESSATGVEAKSVLIKAILQKSIKFSTYARHSWPTGKITSMINTDLSRLEFALIFQPFLLAFPPVFIICLVLLLVNLGAVALLGFSVFILVIGFCFLAFINMMKFRVSTNFFTDKRVSLTKEILNGMKMIKFYVWEDAYEASLKEQRSKEVSKLRWILFLRNFLIAIATTVPSLSAMVTFLAMYRINSSNRTPANIFASLSLFQVLSIQIFFIPLALSSGADAYVGLRRIQSLLESEEEAPRSITSRSSAAELDDSNIAIKVVNASFEWPDFQLRDTQVKDETNLQTTSSAEKEAQKEKVDLSKTSFSGFSDLSFEVKKGELLVITGAIGTGKTSLLNALAGFMHKTNGDIQYNGRMLFCGAPWIQNATIRDNITFGSPYDENLYREVMRVCSLDRDMSVLPAGDKTEVGERGITLSGGQKARINLARCVYKVRDIYLFDDILSAVDARVGASIMNDCLLGKLGDKTRILATHQISLTEQASRVIYLGTDGSFDIGTVDELKTRNVQFANLMKLASQTESESKDDNISSEKFDREDQLRQLQQLDDLTALRKHATTRSTFAESIQGEVSGRLASQEERAVNSLSFTIYKQYIRAACGNWLILILPMIIFLFIITTFLSLFNSVWLSFWAEYKFRGRSDTFYMGMYFFFVMANYLSTNIQFSLVSYLGLRASKNINLQSLHRLLHVPVSFIDTTPLGRILNRFTKDTDILDNELTESLRMFSYQFTVIWGVIIMSIIYLPWFAVAVPLLVVVFILVSDHYQCSAREIKRLEAVQRSFVLNNFNEVISGVDTIKAYHAEARFLKKSDILIDRMNEMTFPLYASQRWVSILIGMIAVLFALIISILCVTGWFNISPASTGVLLTYVLQLPNLFNTLLRAMTQLENDMNSAERVLSYANSLPKEAPYRIPEMAPPKAWPERGAITFDNVALAYRPGLPLVLQDVSFHISSGEKIGICGRTGAGKSTITNALYRLVELSNGSVTIDGVDIATIGLYNLRSKLSIIPQDPLLFRGTIRKNLDPFGEHSDTELWDALLRSGAINNDDLARAQGFETVSAATAATKATDTVATKTGLPVSMPSHAENAASVAPAASTSSAVDATTTTSNDTVSSLNNHNATTSDATATSKPVSDGNTKNMHKFHLDQTVEEDGSNFSVGERQFLALARALVRQTKILILDEATSSVDYETDAQIQARIVQEFQHATIMCVAHRLKTILHYDRILVMEKGRVAEFDTPLRLYNEQGSIFRSMCDQSSITLTDFDA</sequence>
<dbReference type="InterPro" id="IPR036640">
    <property type="entry name" value="ABC1_TM_sf"/>
</dbReference>
<accession>I6NEA1</accession>
<dbReference type="SUPFAM" id="SSF52540">
    <property type="entry name" value="P-loop containing nucleoside triphosphate hydrolases"/>
    <property type="match status" value="2"/>
</dbReference>
<dbReference type="HOGENOM" id="CLU_000604_27_1_1"/>
<dbReference type="PANTHER" id="PTHR24223">
    <property type="entry name" value="ATP-BINDING CASSETTE SUB-FAMILY C"/>
    <property type="match status" value="1"/>
</dbReference>